<organism evidence="1 2">
    <name type="scientific">Cupriavidus campinensis</name>
    <dbReference type="NCBI Taxonomy" id="151783"/>
    <lineage>
        <taxon>Bacteria</taxon>
        <taxon>Pseudomonadati</taxon>
        <taxon>Pseudomonadota</taxon>
        <taxon>Betaproteobacteria</taxon>
        <taxon>Burkholderiales</taxon>
        <taxon>Burkholderiaceae</taxon>
        <taxon>Cupriavidus</taxon>
    </lineage>
</organism>
<name>A0ABY3ETA3_9BURK</name>
<protein>
    <submittedName>
        <fullName evidence="1">Uncharacterized protein</fullName>
    </submittedName>
</protein>
<dbReference type="RefSeq" id="WP_144196699.1">
    <property type="nucleotide sequence ID" value="NZ_VCIZ01000002.1"/>
</dbReference>
<sequence>MKELSEDGLNVRGQAVREANKLVREGIKDVLEAHDFQNSLRRMMREEIMKQLGARTDADLKNILLDEARKMAAEYVERNLAIKFVGGEW</sequence>
<gene>
    <name evidence="1" type="ORF">FGG12_05915</name>
</gene>
<dbReference type="EMBL" id="VCIZ01000002">
    <property type="protein sequence ID" value="TSP14006.1"/>
    <property type="molecule type" value="Genomic_DNA"/>
</dbReference>
<evidence type="ECO:0000313" key="1">
    <source>
        <dbReference type="EMBL" id="TSP14006.1"/>
    </source>
</evidence>
<reference evidence="1 2" key="1">
    <citation type="submission" date="2019-05" db="EMBL/GenBank/DDBJ databases">
        <title>Whole genome sequence analysis of Cupriavidus campinensis S14E4C strain.</title>
        <authorList>
            <person name="Abbaszade G."/>
            <person name="Szabo A."/>
            <person name="Toumi M."/>
            <person name="Toth E."/>
        </authorList>
    </citation>
    <scope>NUCLEOTIDE SEQUENCE [LARGE SCALE GENOMIC DNA]</scope>
    <source>
        <strain evidence="1 2">S14E4C</strain>
    </source>
</reference>
<keyword evidence="2" id="KW-1185">Reference proteome</keyword>
<accession>A0ABY3ETA3</accession>
<comment type="caution">
    <text evidence="1">The sequence shown here is derived from an EMBL/GenBank/DDBJ whole genome shotgun (WGS) entry which is preliminary data.</text>
</comment>
<proteinExistence type="predicted"/>
<dbReference type="Proteomes" id="UP000318943">
    <property type="component" value="Unassembled WGS sequence"/>
</dbReference>
<evidence type="ECO:0000313" key="2">
    <source>
        <dbReference type="Proteomes" id="UP000318943"/>
    </source>
</evidence>